<comment type="caution">
    <text evidence="1">The sequence shown here is derived from an EMBL/GenBank/DDBJ whole genome shotgun (WGS) entry which is preliminary data.</text>
</comment>
<accession>A0AAD1UH33</accession>
<keyword evidence="2" id="KW-1185">Reference proteome</keyword>
<protein>
    <submittedName>
        <fullName evidence="1">Uncharacterized protein</fullName>
    </submittedName>
</protein>
<organism evidence="1 2">
    <name type="scientific">Euplotes crassus</name>
    <dbReference type="NCBI Taxonomy" id="5936"/>
    <lineage>
        <taxon>Eukaryota</taxon>
        <taxon>Sar</taxon>
        <taxon>Alveolata</taxon>
        <taxon>Ciliophora</taxon>
        <taxon>Intramacronucleata</taxon>
        <taxon>Spirotrichea</taxon>
        <taxon>Hypotrichia</taxon>
        <taxon>Euplotida</taxon>
        <taxon>Euplotidae</taxon>
        <taxon>Moneuplotes</taxon>
    </lineage>
</organism>
<reference evidence="1" key="1">
    <citation type="submission" date="2023-07" db="EMBL/GenBank/DDBJ databases">
        <authorList>
            <consortium name="AG Swart"/>
            <person name="Singh M."/>
            <person name="Singh A."/>
            <person name="Seah K."/>
            <person name="Emmerich C."/>
        </authorList>
    </citation>
    <scope>NUCLEOTIDE SEQUENCE</scope>
    <source>
        <strain evidence="1">DP1</strain>
    </source>
</reference>
<dbReference type="EMBL" id="CAMPGE010009807">
    <property type="protein sequence ID" value="CAI2368669.1"/>
    <property type="molecule type" value="Genomic_DNA"/>
</dbReference>
<dbReference type="Proteomes" id="UP001295684">
    <property type="component" value="Unassembled WGS sequence"/>
</dbReference>
<gene>
    <name evidence="1" type="ORF">ECRASSUSDP1_LOCUS9965</name>
</gene>
<dbReference type="AlphaFoldDB" id="A0AAD1UH33"/>
<name>A0AAD1UH33_EUPCR</name>
<sequence length="53" mass="6097">MKIYSFSQNSNSCETVLKALISLKIRLCQCKYATISGTNWEKIPYKDFAHLLP</sequence>
<evidence type="ECO:0000313" key="2">
    <source>
        <dbReference type="Proteomes" id="UP001295684"/>
    </source>
</evidence>
<proteinExistence type="predicted"/>
<evidence type="ECO:0000313" key="1">
    <source>
        <dbReference type="EMBL" id="CAI2368669.1"/>
    </source>
</evidence>